<gene>
    <name evidence="2" type="ORF">K469DRAFT_292681</name>
</gene>
<feature type="compositionally biased region" description="Polar residues" evidence="1">
    <location>
        <begin position="318"/>
        <end position="336"/>
    </location>
</feature>
<feature type="region of interest" description="Disordered" evidence="1">
    <location>
        <begin position="97"/>
        <end position="154"/>
    </location>
</feature>
<feature type="region of interest" description="Disordered" evidence="1">
    <location>
        <begin position="378"/>
        <end position="399"/>
    </location>
</feature>
<sequence length="572" mass="64238">MWASIEPRLESASGQLPLVQGRFQSMRQNNARMVMEAQLVPRRASPGRLARERLEWAQDHSDGKLIHRSDNAAGRLLAEQLHEFDNREREHMNALLTNAARQRVRPGSQNEQLEFSHSEDRPPLENISKHSPESDHHVDAHKSQSPSRYGSWEQDNTVNVSSHEYDPIGLVYPKSLSPQPDMLPSGDGLVQFSGSESGDVGEEFSLDQEDNSLPEELRANSYSLVDHEPSLFSLQSVEIAPTLGAAQPSPRFVSQSQDSDSLFQASTDSDPPLDMSATAYAMGHYGRDSSEDKSYPHLSLPTPTESAISSMKSQSSSGRATWSDETSLTPSPTNPLRNFHKIRIPRFLSEQDSLDIQIRYMTLRVALTRCSVLVGKSEFPEEPDSPLDPTNRTKDSKPNSNIIKALTIAKHVCMPQAQYLESEPLEGRCWYWVGRAETGKKSWAAAREAFEKAIKLGVESCRHRPESEGKDVRFWLGQVKRKENRMNKGRIGTLRLAMNASDLADAAAGKVRAEFSPYHLPHRSPFRPRTDAEKRYIDAGVPKPPERISDFWPESEEEDSEPEVEEHQRSPA</sequence>
<proteinExistence type="predicted"/>
<feature type="compositionally biased region" description="Low complexity" evidence="1">
    <location>
        <begin position="306"/>
        <end position="317"/>
    </location>
</feature>
<name>A0A6A6DKG1_9PEZI</name>
<feature type="compositionally biased region" description="Polar residues" evidence="1">
    <location>
        <begin position="143"/>
        <end position="154"/>
    </location>
</feature>
<accession>A0A6A6DKG1</accession>
<feature type="compositionally biased region" description="Basic and acidic residues" evidence="1">
    <location>
        <begin position="114"/>
        <end position="142"/>
    </location>
</feature>
<feature type="region of interest" description="Disordered" evidence="1">
    <location>
        <begin position="519"/>
        <end position="572"/>
    </location>
</feature>
<feature type="region of interest" description="Disordered" evidence="1">
    <location>
        <begin position="247"/>
        <end position="336"/>
    </location>
</feature>
<evidence type="ECO:0000256" key="1">
    <source>
        <dbReference type="SAM" id="MobiDB-lite"/>
    </source>
</evidence>
<evidence type="ECO:0000313" key="3">
    <source>
        <dbReference type="Proteomes" id="UP000800200"/>
    </source>
</evidence>
<dbReference type="EMBL" id="ML994660">
    <property type="protein sequence ID" value="KAF2180007.1"/>
    <property type="molecule type" value="Genomic_DNA"/>
</dbReference>
<protein>
    <submittedName>
        <fullName evidence="2">Uncharacterized protein</fullName>
    </submittedName>
</protein>
<organism evidence="2 3">
    <name type="scientific">Zopfia rhizophila CBS 207.26</name>
    <dbReference type="NCBI Taxonomy" id="1314779"/>
    <lineage>
        <taxon>Eukaryota</taxon>
        <taxon>Fungi</taxon>
        <taxon>Dikarya</taxon>
        <taxon>Ascomycota</taxon>
        <taxon>Pezizomycotina</taxon>
        <taxon>Dothideomycetes</taxon>
        <taxon>Dothideomycetes incertae sedis</taxon>
        <taxon>Zopfiaceae</taxon>
        <taxon>Zopfia</taxon>
    </lineage>
</organism>
<feature type="compositionally biased region" description="Polar residues" evidence="1">
    <location>
        <begin position="252"/>
        <end position="269"/>
    </location>
</feature>
<feature type="compositionally biased region" description="Basic and acidic residues" evidence="1">
    <location>
        <begin position="528"/>
        <end position="537"/>
    </location>
</feature>
<feature type="compositionally biased region" description="Acidic residues" evidence="1">
    <location>
        <begin position="553"/>
        <end position="564"/>
    </location>
</feature>
<feature type="compositionally biased region" description="Basic and acidic residues" evidence="1">
    <location>
        <begin position="285"/>
        <end position="295"/>
    </location>
</feature>
<dbReference type="Proteomes" id="UP000800200">
    <property type="component" value="Unassembled WGS sequence"/>
</dbReference>
<dbReference type="AlphaFoldDB" id="A0A6A6DKG1"/>
<evidence type="ECO:0000313" key="2">
    <source>
        <dbReference type="EMBL" id="KAF2180007.1"/>
    </source>
</evidence>
<reference evidence="2" key="1">
    <citation type="journal article" date="2020" name="Stud. Mycol.">
        <title>101 Dothideomycetes genomes: a test case for predicting lifestyles and emergence of pathogens.</title>
        <authorList>
            <person name="Haridas S."/>
            <person name="Albert R."/>
            <person name="Binder M."/>
            <person name="Bloem J."/>
            <person name="Labutti K."/>
            <person name="Salamov A."/>
            <person name="Andreopoulos B."/>
            <person name="Baker S."/>
            <person name="Barry K."/>
            <person name="Bills G."/>
            <person name="Bluhm B."/>
            <person name="Cannon C."/>
            <person name="Castanera R."/>
            <person name="Culley D."/>
            <person name="Daum C."/>
            <person name="Ezra D."/>
            <person name="Gonzalez J."/>
            <person name="Henrissat B."/>
            <person name="Kuo A."/>
            <person name="Liang C."/>
            <person name="Lipzen A."/>
            <person name="Lutzoni F."/>
            <person name="Magnuson J."/>
            <person name="Mondo S."/>
            <person name="Nolan M."/>
            <person name="Ohm R."/>
            <person name="Pangilinan J."/>
            <person name="Park H.-J."/>
            <person name="Ramirez L."/>
            <person name="Alfaro M."/>
            <person name="Sun H."/>
            <person name="Tritt A."/>
            <person name="Yoshinaga Y."/>
            <person name="Zwiers L.-H."/>
            <person name="Turgeon B."/>
            <person name="Goodwin S."/>
            <person name="Spatafora J."/>
            <person name="Crous P."/>
            <person name="Grigoriev I."/>
        </authorList>
    </citation>
    <scope>NUCLEOTIDE SEQUENCE</scope>
    <source>
        <strain evidence="2">CBS 207.26</strain>
    </source>
</reference>
<dbReference type="OrthoDB" id="3801492at2759"/>
<keyword evidence="3" id="KW-1185">Reference proteome</keyword>